<dbReference type="GO" id="GO:0003677">
    <property type="term" value="F:DNA binding"/>
    <property type="evidence" value="ECO:0007669"/>
    <property type="project" value="InterPro"/>
</dbReference>
<dbReference type="InterPro" id="IPR013325">
    <property type="entry name" value="RNA_pol_sigma_r2"/>
</dbReference>
<dbReference type="KEGG" id="dcp:RN607_13825"/>
<dbReference type="NCBIfam" id="TIGR02937">
    <property type="entry name" value="sigma70-ECF"/>
    <property type="match status" value="1"/>
</dbReference>
<dbReference type="Proteomes" id="UP001303408">
    <property type="component" value="Chromosome"/>
</dbReference>
<dbReference type="EMBL" id="CP134880">
    <property type="protein sequence ID" value="WNM27264.1"/>
    <property type="molecule type" value="Genomic_DNA"/>
</dbReference>
<comment type="similarity">
    <text evidence="1">Belongs to the sigma-70 factor family. ECF subfamily.</text>
</comment>
<feature type="domain" description="RNA polymerase sigma factor 70 region 4 type 2" evidence="6">
    <location>
        <begin position="129"/>
        <end position="179"/>
    </location>
</feature>
<evidence type="ECO:0000256" key="2">
    <source>
        <dbReference type="ARBA" id="ARBA00023015"/>
    </source>
</evidence>
<dbReference type="InterPro" id="IPR007627">
    <property type="entry name" value="RNA_pol_sigma70_r2"/>
</dbReference>
<dbReference type="Gene3D" id="1.10.10.10">
    <property type="entry name" value="Winged helix-like DNA-binding domain superfamily/Winged helix DNA-binding domain"/>
    <property type="match status" value="1"/>
</dbReference>
<dbReference type="GO" id="GO:0006352">
    <property type="term" value="P:DNA-templated transcription initiation"/>
    <property type="evidence" value="ECO:0007669"/>
    <property type="project" value="InterPro"/>
</dbReference>
<dbReference type="Gene3D" id="1.10.1740.10">
    <property type="match status" value="1"/>
</dbReference>
<dbReference type="Pfam" id="PF04542">
    <property type="entry name" value="Sigma70_r2"/>
    <property type="match status" value="1"/>
</dbReference>
<evidence type="ECO:0000256" key="1">
    <source>
        <dbReference type="ARBA" id="ARBA00010641"/>
    </source>
</evidence>
<dbReference type="InterPro" id="IPR013249">
    <property type="entry name" value="RNA_pol_sigma70_r4_t2"/>
</dbReference>
<dbReference type="SUPFAM" id="SSF88659">
    <property type="entry name" value="Sigma3 and sigma4 domains of RNA polymerase sigma factors"/>
    <property type="match status" value="1"/>
</dbReference>
<dbReference type="PANTHER" id="PTHR43133:SF25">
    <property type="entry name" value="RNA POLYMERASE SIGMA FACTOR RFAY-RELATED"/>
    <property type="match status" value="1"/>
</dbReference>
<dbReference type="InterPro" id="IPR036388">
    <property type="entry name" value="WH-like_DNA-bd_sf"/>
</dbReference>
<organism evidence="7">
    <name type="scientific">Demequina capsici</name>
    <dbReference type="NCBI Taxonomy" id="3075620"/>
    <lineage>
        <taxon>Bacteria</taxon>
        <taxon>Bacillati</taxon>
        <taxon>Actinomycetota</taxon>
        <taxon>Actinomycetes</taxon>
        <taxon>Micrococcales</taxon>
        <taxon>Demequinaceae</taxon>
        <taxon>Demequina</taxon>
    </lineage>
</organism>
<evidence type="ECO:0000259" key="5">
    <source>
        <dbReference type="Pfam" id="PF04542"/>
    </source>
</evidence>
<reference evidence="7" key="1">
    <citation type="submission" date="2023-09" db="EMBL/GenBank/DDBJ databases">
        <title>Demequina sp. a novel bacteria isolated from Capsicum annuum.</title>
        <authorList>
            <person name="Humaira Z."/>
            <person name="Lee J."/>
            <person name="Cho D."/>
        </authorList>
    </citation>
    <scope>NUCLEOTIDE SEQUENCE</scope>
    <source>
        <strain evidence="7">PMTSA13</strain>
    </source>
</reference>
<protein>
    <submittedName>
        <fullName evidence="7">RNA polymerase sigma factor</fullName>
    </submittedName>
</protein>
<evidence type="ECO:0000256" key="3">
    <source>
        <dbReference type="ARBA" id="ARBA00023082"/>
    </source>
</evidence>
<accession>A0AA96FBL4</accession>
<dbReference type="Pfam" id="PF08281">
    <property type="entry name" value="Sigma70_r4_2"/>
    <property type="match status" value="1"/>
</dbReference>
<keyword evidence="2" id="KW-0805">Transcription regulation</keyword>
<feature type="domain" description="RNA polymerase sigma-70 region 2" evidence="5">
    <location>
        <begin position="26"/>
        <end position="94"/>
    </location>
</feature>
<dbReference type="InterPro" id="IPR013324">
    <property type="entry name" value="RNA_pol_sigma_r3/r4-like"/>
</dbReference>
<keyword evidence="3" id="KW-0731">Sigma factor</keyword>
<gene>
    <name evidence="7" type="ORF">RN607_13825</name>
</gene>
<dbReference type="PANTHER" id="PTHR43133">
    <property type="entry name" value="RNA POLYMERASE ECF-TYPE SIGMA FACTO"/>
    <property type="match status" value="1"/>
</dbReference>
<keyword evidence="4" id="KW-0804">Transcription</keyword>
<sequence length="199" mass="21525">MRELQASDASEWASACAGDGGALGILFDRHSPRVFRHALRLLSHRQDAEDATAAAFLELWRKRGQVRLVRESVLPWLLVATTNLSRNMARSTRRYRALLDALPRSETSPSAADVLAAVPSDVLEHIDPELAAAIRRLPKASAALLALTALEGMSTVDAAQAMGMSPAAARTRLSRARAQVRASLGESALDDELKEVRHG</sequence>
<dbReference type="RefSeq" id="WP_313543213.1">
    <property type="nucleotide sequence ID" value="NZ_CP134880.1"/>
</dbReference>
<name>A0AA96FBL4_9MICO</name>
<dbReference type="SUPFAM" id="SSF88946">
    <property type="entry name" value="Sigma2 domain of RNA polymerase sigma factors"/>
    <property type="match status" value="1"/>
</dbReference>
<evidence type="ECO:0000256" key="4">
    <source>
        <dbReference type="ARBA" id="ARBA00023163"/>
    </source>
</evidence>
<dbReference type="InterPro" id="IPR039425">
    <property type="entry name" value="RNA_pol_sigma-70-like"/>
</dbReference>
<dbReference type="GO" id="GO:0016987">
    <property type="term" value="F:sigma factor activity"/>
    <property type="evidence" value="ECO:0007669"/>
    <property type="project" value="UniProtKB-KW"/>
</dbReference>
<proteinExistence type="inferred from homology"/>
<evidence type="ECO:0000313" key="7">
    <source>
        <dbReference type="EMBL" id="WNM27264.1"/>
    </source>
</evidence>
<dbReference type="InterPro" id="IPR014284">
    <property type="entry name" value="RNA_pol_sigma-70_dom"/>
</dbReference>
<evidence type="ECO:0000259" key="6">
    <source>
        <dbReference type="Pfam" id="PF08281"/>
    </source>
</evidence>
<dbReference type="AlphaFoldDB" id="A0AA96FBL4"/>